<feature type="domain" description="Golvesin/Xly CBD-like" evidence="7">
    <location>
        <begin position="3167"/>
        <end position="3301"/>
    </location>
</feature>
<dbReference type="Gene3D" id="3.40.390.10">
    <property type="entry name" value="Collagenase (Catalytic Domain)"/>
    <property type="match status" value="1"/>
</dbReference>
<dbReference type="NCBIfam" id="NF012200">
    <property type="entry name" value="choice_anch_D"/>
    <property type="match status" value="4"/>
</dbReference>
<evidence type="ECO:0000256" key="3">
    <source>
        <dbReference type="ARBA" id="ARBA00022490"/>
    </source>
</evidence>
<feature type="domain" description="Golvesin/Xly CBD-like" evidence="7">
    <location>
        <begin position="2405"/>
        <end position="2514"/>
    </location>
</feature>
<organism evidence="8 9">
    <name type="scientific">Gimesia benthica</name>
    <dbReference type="NCBI Taxonomy" id="2608982"/>
    <lineage>
        <taxon>Bacteria</taxon>
        <taxon>Pseudomonadati</taxon>
        <taxon>Planctomycetota</taxon>
        <taxon>Planctomycetia</taxon>
        <taxon>Planctomycetales</taxon>
        <taxon>Planctomycetaceae</taxon>
        <taxon>Gimesia</taxon>
    </lineage>
</organism>
<dbReference type="KEGG" id="gim:F1728_07800"/>
<gene>
    <name evidence="8" type="ORF">F1728_07800</name>
</gene>
<dbReference type="InterPro" id="IPR013783">
    <property type="entry name" value="Ig-like_fold"/>
</dbReference>
<dbReference type="InterPro" id="IPR024079">
    <property type="entry name" value="MetalloPept_cat_dom_sf"/>
</dbReference>
<name>A0A6I6A970_9PLAN</name>
<feature type="domain" description="Golvesin/Xly CBD-like" evidence="7">
    <location>
        <begin position="2899"/>
        <end position="3042"/>
    </location>
</feature>
<keyword evidence="9" id="KW-1185">Reference proteome</keyword>
<evidence type="ECO:0000256" key="5">
    <source>
        <dbReference type="ARBA" id="ARBA00023273"/>
    </source>
</evidence>
<reference evidence="8 9" key="1">
    <citation type="submission" date="2019-09" db="EMBL/GenBank/DDBJ databases">
        <title>Gimesia benthica sp. nov., a novel bacterium isolated from deep-sea water of the Northwest Indian Ocean.</title>
        <authorList>
            <person name="Dai X."/>
        </authorList>
    </citation>
    <scope>NUCLEOTIDE SEQUENCE [LARGE SCALE GENOMIC DNA]</scope>
    <source>
        <strain evidence="8 9">E7</strain>
    </source>
</reference>
<keyword evidence="3" id="KW-0963">Cytoplasm</keyword>
<dbReference type="Pfam" id="PF25275">
    <property type="entry name" value="Golvesin_C"/>
    <property type="match status" value="3"/>
</dbReference>
<sequence length="3472" mass="352933">MILPADIFETQVNTLAAFTFNNDVAISNTGALDINDVVGVVGVASVNGKVNVTASSPLTVSSDVVAGDSVVLTAADSAGAGDDLTVNAGAKVQSLGAEVALLAGDNVNVSPTASVISDTSYIYISIDHLDADTGTGGVANLNGTLDAATNIDVTGASDDDQVIIDGNGGALNDGGTVDGISGLFTFYGNAGADELIVDDSGDNTGDNILIQNTGVGVGSVIGAGAVSLSYDALEDLTLYSGTDADDITVNPNVLTTIDIVGGDPAAPTSPGDTLTYLTPPGESSTFTPSGLDGGTISATGGYQDVTFDEIEGLTFGGSIVVDGTAGDDTLTITALTANSGTYQINGGPVINFNANTDFTFNGLNGDDTLIINNPAGGLFDPVNGITFNGGTGGETLGDTLQILGGTAATVEHQFVDNHNGSVFFNGEGTATITYTGLEPIDDTITATDRIFTFTGAAETITLSDDGGPGDGLSLIDSDLGESVNFVHPLATLTINTELSGGSGSDAINIDPLDSTFTANLTVNAGNDDVINTGTVDIGAGALDLTAGQVFVNGAFTTTGSVDIDSTFADITFAAAGSIDAGASDIDLTAFFNVESLNVTTTSEVRVTATSGGINDLTGNALITADRAALRVGGPGGITGIDTNVNTLATSVAGGAFTIDNTGALEIGTVDGLAGITAAASSIFLTTTGTLLVSDTVTGGAVDLRSNDTMTISDNVSASTGTLKLQNFGGDFVLNSPAQISNAAAFLIDIDSAGAVTLADGSLVTSLGTGLIDIDAVNNIALANVNTGGEAQITTSAGAITDNTGTEAALITADTVALRAATGIGAAGAGDIDLAVGTIAADTTTGDIYLQEPSAATVGTVDGLAGITTAGNISLEIGGTLNVNDAIEATGAASTILVEGQGDVNVSSTVQTNGGAIDLLADNSLVLGPASVVDTTSAAVVTLTADADSLGGGDFTQFEGSLVNAQGGDLDVSSTGSASIADLRSVGGTVSVTSTSGGIIDNTVAETALITADEAALSALAGIDAGVGGNIETAVGTLAAFTTNNDVVISNTGALIIGDVAPLSGVTSTNGVVTISASSPLTVSSNVTGAGTVSLTATDSAVAGDDLTIDPGVTVESTGADVVLTAGDDFTMDATSQINAATTIGIFVDPSVGDPDAVGGTVDLVGGISAPGGTTVTGGDDDDTFNILPSSTSTIAVVGGDPTLPAVPGDTLNIDLSGVTDPALVLGGAPGSGTFNFLAPDTELPVSYSSIEDVNTLAGAYHLVLDMLFSGFEDASDDTIDVGLDAGGTNLLIDINGSNFFTGADADILSFTVLGSDDDDTLNINETAGGLPFFATAAPAGIPGSNGAHLNLAAETFLEGEFPPTDYDVNDITIHYDGKNGADAINVNFITDHNAGYFSDVIDGLGSGNIGAAAVGDTDIDLGLSFANIEGVGLSGSGTGGGLRVDASSTPDTTGININDAGGAGDGVSQITGNGGFTALLFEDFTDLQVISGTGAELIDLIALDSATTLTNVELDADDVFAADDVSNDTIRIRSTPAGVTSVSLLGGLGDDLFQIFDAGSTVDNIFAALDVDGEGGNDTLNIVDSGDVTGDTFEVTSTTVDGISSSAGTDVTYANIDDLNITGTDGDDTINVNLGLQEDLDTVTINGAGGDDDFNLQNSTPSLVNTVLNGQAGNDEFFFDSNYVLRGFINGGGDIDTIDYTTYSNAVHVQLAGLGSLDGFQGYELNGSILGTGGGGTGFDNINDLVGSANSDTLEGPNLNNYWGVTSTDEGFIIAERNNLASGRPTIAGDAIATPPEERLDFTDFQNLIGGTQDDRFDLSDGAGLTGTLDGDTGNDSLDYRDYTTGVTVDLFAGTATNINGGLVAGTGGGDDDNSIENVFGGDGNDDITGDNDNNILGDGLGSDNLDGGGYGVGSGNGGNDVFLMEPGAGGSVDVITDIHGNDTVDFRFASQGIVFDVDIINTPQDVFGGNTVELRQLQPEQPDTNPSFMENVVGSEFDDYIFIDPLSQDGNFPIDGPPVLRSADGRGGFDILDFDAKGQAVIDTGYSLTADGVGTVQYLNFEEVTPFEDNPATIVDNGDLGFSLSGDWPYHPAGTAAITTGVGYADDIHTVQSQLVDPVHYGDAAAFWEFYGLTPGVYRVSVTWPASENPFVIPQMASDAPFTVFDGSRNDITTTAINLGTFDLNQQIAPDDFLADGALWEDLGTFTVNSRTLTVMLTNLANGLITADAVRIERVSAGPEVQLTDVTDAPAPPSILVDGHPGGIDFGTTELLTDLTRTFEITNTGSAALDISNIVIPAGFTTTLVAQSVAAGDTISFEITMDSDSFGDRSGLFSFDTNDVDEATFNLLLHGQVSNVVIIDNGDADFSATAGFELYDSGVNRGSAGFEGDIAGAIPNQPGFIPPPAGTDTATWTFTGLADGFYRVSTTWSALYNRVTDAPYSLDGGAGTFDIDVNQTLIPSTFADNGAAWFDLNTSFEVVGGTLTVTLTNDASSIPRDTFDLANGVIADAVRIEYLPTPDLEVTVDGNVVDDDTGVVDFGTTIPGIPVSKTFTVTNLSADPVDVTGLIEFPPGFSIDPASPFGTDTVPVNIPGGGSVTFTIQFDGGTTGSTFGQISFTTGDADENPYNFTVTGAAGPATVGINDATFDATGAWNEHIPGVVGDPEFLYTGVPYVGGTGTSRAFWDFDVEPGRYQVVAHWYVHPDVSPYGRAAATNAPYTIFSDATPVATYRVSHQGSSNDFLDDGTWWEYIGDPVVINDNHMTVVLSDDANGIVYADEIRIIRVVDPVIKVEVDGGTVEDSGAVDFEDTIIGAPVVKTFTVTNFGERNMALGPINVPTGFSLVSGFGDTNLAPGDSTTFTLQMDASIGGSFSGMVSFGGDLAVENPFNFTVSGSAADSMIIDNGDFGYSTSGAAWNREVRTWGDDTQYFQRDQDVLLGGDLPGTNTATWTFENLGAGTYQVASHWLNHSGYASNAQITIAGIEGGPITVTLDQRFYPQGFSADGSIWQELGNFQVAAGNTLTVTISDDGANGNLAADAMRLELIPPGLTAPEIDVAAGTTALTSGVSSIDLGTAFFGETLSQTFTVTNTGTNTLNLGAITLPGLGEYTVSSGPGTTTLFAGQSTTFEISFNSTGAAGVVAGPVSIVTNDSDENPFTFNITAEMTDVVLIDNGDVGYSSTGSWNTLFYDARYFESDAQRLNLGQSGTATWDFTNLTAGTYTVSATWLNDPLRATNAEYNVAGVGPVVVNQRIAPNDFAADGFNWEILTAAVVVTPGGSITVTLSDNGPADGAINADAIRIQRVGPLMAAAGVSSTAAPSITQSDLDSVVDAALSYWETAGLSDAQLELLSSVNFVLTDLPDAMLGGASGTTVLIDINAAGYGWFVDGTPLDSSEFTLLDGSLLAGSGSDAFGQMDLLTVVMHELGHTLGLEDLDSDGTLMSESLDVSERRLPSADELDDFFSGIAGGDNPLLD</sequence>
<dbReference type="Pfam" id="PF22544">
    <property type="entry name" value="HYDIN_VesB_CFA65-like_Ig"/>
    <property type="match status" value="2"/>
</dbReference>
<evidence type="ECO:0000256" key="2">
    <source>
        <dbReference type="ARBA" id="ARBA00004496"/>
    </source>
</evidence>
<dbReference type="InterPro" id="IPR033803">
    <property type="entry name" value="CBD-like_Golvesin-Xly"/>
</dbReference>
<evidence type="ECO:0000259" key="6">
    <source>
        <dbReference type="Pfam" id="PF22544"/>
    </source>
</evidence>
<comment type="subcellular location">
    <subcellularLocation>
        <location evidence="1">Cell projection</location>
        <location evidence="1">Cilium</location>
    </subcellularLocation>
    <subcellularLocation>
        <location evidence="2">Cytoplasm</location>
    </subcellularLocation>
</comment>
<feature type="domain" description="HYDIN/VesB/CFA65-like Ig-like" evidence="6">
    <location>
        <begin position="3068"/>
        <end position="3154"/>
    </location>
</feature>
<dbReference type="GO" id="GO:0008237">
    <property type="term" value="F:metallopeptidase activity"/>
    <property type="evidence" value="ECO:0007669"/>
    <property type="project" value="InterPro"/>
</dbReference>
<protein>
    <submittedName>
        <fullName evidence="8">Choice-of-anchor D domain-containing protein</fullName>
    </submittedName>
</protein>
<dbReference type="GO" id="GO:0005737">
    <property type="term" value="C:cytoplasm"/>
    <property type="evidence" value="ECO:0007669"/>
    <property type="project" value="UniProtKB-SubCell"/>
</dbReference>
<evidence type="ECO:0000313" key="8">
    <source>
        <dbReference type="EMBL" id="QGQ22586.1"/>
    </source>
</evidence>
<keyword evidence="4" id="KW-0969">Cilium</keyword>
<feature type="domain" description="HYDIN/VesB/CFA65-like Ig-like" evidence="6">
    <location>
        <begin position="2265"/>
        <end position="2346"/>
    </location>
</feature>
<dbReference type="Proteomes" id="UP000427281">
    <property type="component" value="Chromosome"/>
</dbReference>
<proteinExistence type="predicted"/>
<keyword evidence="5" id="KW-0966">Cell projection</keyword>
<evidence type="ECO:0000259" key="7">
    <source>
        <dbReference type="Pfam" id="PF25275"/>
    </source>
</evidence>
<evidence type="ECO:0000313" key="9">
    <source>
        <dbReference type="Proteomes" id="UP000427281"/>
    </source>
</evidence>
<dbReference type="EMBL" id="CP043930">
    <property type="protein sequence ID" value="QGQ22586.1"/>
    <property type="molecule type" value="Genomic_DNA"/>
</dbReference>
<evidence type="ECO:0000256" key="1">
    <source>
        <dbReference type="ARBA" id="ARBA00004138"/>
    </source>
</evidence>
<evidence type="ECO:0000256" key="4">
    <source>
        <dbReference type="ARBA" id="ARBA00023069"/>
    </source>
</evidence>
<dbReference type="SUPFAM" id="SSF55486">
    <property type="entry name" value="Metalloproteases ('zincins'), catalytic domain"/>
    <property type="match status" value="1"/>
</dbReference>
<accession>A0A6I6A970</accession>
<dbReference type="InterPro" id="IPR053879">
    <property type="entry name" value="HYDIN_VesB_CFA65-like_Ig"/>
</dbReference>
<dbReference type="Gene3D" id="2.60.40.10">
    <property type="entry name" value="Immunoglobulins"/>
    <property type="match status" value="4"/>
</dbReference>